<organism evidence="4 5">
    <name type="scientific">Colocasia esculenta</name>
    <name type="common">Wild taro</name>
    <name type="synonym">Arum esculentum</name>
    <dbReference type="NCBI Taxonomy" id="4460"/>
    <lineage>
        <taxon>Eukaryota</taxon>
        <taxon>Viridiplantae</taxon>
        <taxon>Streptophyta</taxon>
        <taxon>Embryophyta</taxon>
        <taxon>Tracheophyta</taxon>
        <taxon>Spermatophyta</taxon>
        <taxon>Magnoliopsida</taxon>
        <taxon>Liliopsida</taxon>
        <taxon>Araceae</taxon>
        <taxon>Aroideae</taxon>
        <taxon>Colocasieae</taxon>
        <taxon>Colocasia</taxon>
    </lineage>
</organism>
<protein>
    <recommendedName>
        <fullName evidence="3">CCHC-type domain-containing protein</fullName>
    </recommendedName>
</protein>
<dbReference type="Pfam" id="PF00098">
    <property type="entry name" value="zf-CCHC"/>
    <property type="match status" value="1"/>
</dbReference>
<dbReference type="InterPro" id="IPR036875">
    <property type="entry name" value="Znf_CCHC_sf"/>
</dbReference>
<feature type="region of interest" description="Disordered" evidence="2">
    <location>
        <begin position="634"/>
        <end position="704"/>
    </location>
</feature>
<dbReference type="SUPFAM" id="SSF57756">
    <property type="entry name" value="Retrovirus zinc finger-like domains"/>
    <property type="match status" value="1"/>
</dbReference>
<dbReference type="Gene3D" id="4.10.60.10">
    <property type="entry name" value="Zinc finger, CCHC-type"/>
    <property type="match status" value="1"/>
</dbReference>
<dbReference type="AlphaFoldDB" id="A0A843WQ07"/>
<feature type="region of interest" description="Disordered" evidence="2">
    <location>
        <begin position="910"/>
        <end position="935"/>
    </location>
</feature>
<feature type="region of interest" description="Disordered" evidence="2">
    <location>
        <begin position="519"/>
        <end position="546"/>
    </location>
</feature>
<name>A0A843WQ07_COLES</name>
<evidence type="ECO:0000313" key="4">
    <source>
        <dbReference type="EMBL" id="MQM12722.1"/>
    </source>
</evidence>
<evidence type="ECO:0000259" key="3">
    <source>
        <dbReference type="PROSITE" id="PS50158"/>
    </source>
</evidence>
<feature type="compositionally biased region" description="Low complexity" evidence="2">
    <location>
        <begin position="694"/>
        <end position="704"/>
    </location>
</feature>
<evidence type="ECO:0000313" key="5">
    <source>
        <dbReference type="Proteomes" id="UP000652761"/>
    </source>
</evidence>
<feature type="region of interest" description="Disordered" evidence="2">
    <location>
        <begin position="717"/>
        <end position="869"/>
    </location>
</feature>
<dbReference type="InterPro" id="IPR001878">
    <property type="entry name" value="Znf_CCHC"/>
</dbReference>
<comment type="caution">
    <text evidence="4">The sequence shown here is derived from an EMBL/GenBank/DDBJ whole genome shotgun (WGS) entry which is preliminary data.</text>
</comment>
<proteinExistence type="predicted"/>
<evidence type="ECO:0000256" key="1">
    <source>
        <dbReference type="PROSITE-ProRule" id="PRU00047"/>
    </source>
</evidence>
<evidence type="ECO:0000256" key="2">
    <source>
        <dbReference type="SAM" id="MobiDB-lite"/>
    </source>
</evidence>
<keyword evidence="1" id="KW-0862">Zinc</keyword>
<dbReference type="Proteomes" id="UP000652761">
    <property type="component" value="Unassembled WGS sequence"/>
</dbReference>
<feature type="compositionally biased region" description="Low complexity" evidence="2">
    <location>
        <begin position="762"/>
        <end position="791"/>
    </location>
</feature>
<feature type="compositionally biased region" description="Acidic residues" evidence="2">
    <location>
        <begin position="22"/>
        <end position="41"/>
    </location>
</feature>
<dbReference type="GO" id="GO:0003676">
    <property type="term" value="F:nucleic acid binding"/>
    <property type="evidence" value="ECO:0007669"/>
    <property type="project" value="InterPro"/>
</dbReference>
<dbReference type="GO" id="GO:0008270">
    <property type="term" value="F:zinc ion binding"/>
    <property type="evidence" value="ECO:0007669"/>
    <property type="project" value="UniProtKB-KW"/>
</dbReference>
<reference evidence="4" key="1">
    <citation type="submission" date="2017-07" db="EMBL/GenBank/DDBJ databases">
        <title>Taro Niue Genome Assembly and Annotation.</title>
        <authorList>
            <person name="Atibalentja N."/>
            <person name="Keating K."/>
            <person name="Fields C.J."/>
        </authorList>
    </citation>
    <scope>NUCLEOTIDE SEQUENCE</scope>
    <source>
        <strain evidence="4">Niue_2</strain>
        <tissue evidence="4">Leaf</tissue>
    </source>
</reference>
<feature type="compositionally biased region" description="Polar residues" evidence="2">
    <location>
        <begin position="805"/>
        <end position="833"/>
    </location>
</feature>
<dbReference type="SMART" id="SM00343">
    <property type="entry name" value="ZnF_C2HC"/>
    <property type="match status" value="1"/>
</dbReference>
<keyword evidence="5" id="KW-1185">Reference proteome</keyword>
<sequence>MERLGESSSKKKHPNALKAEEESSEASSEDSEGIEDSENEEAMLSRRLQRILAKKKKFQFGRRFFKRNKEFRKPEGNDLKKGEPICYECKKPGHIKAECPKLKKDGHKKKDNFRRFKKYKKKTMAAAWENSSDSDSESSSSSDKEEANLAFMANIDDKERFTFVKSKLCGNKAVDIADLEKNDMHNIVAAVSRMQWTVISTFSEVSYPDLVKAFYVCLKSVADGSRTSLVKETPIKIDHDLLKTLFGVSTTGHSGIHTVDTQILVPRSATFSTCTKADSDMMFWAVQNKEINMAEVMMERMKFAHDQIWDTKSKLNVSLPYAHLLTKVFKHFGVNVSGAVVEKMGQAIRSKNLRKSGFSVVNGVWTKTSVAEGEPIIGEAQDVQLEAAAVESEGPSAVAELATEEAAVSRVSQEVAADIEDSMETPVAQGDVAVEDSDRRPEDPLPTSTVASVLREVLDSIHSTPVIPETGGSLVEEVVASGHLEESVTDAPIQKESSIVLEDIVMEDAPIQGEQEIEEEAAASQGEQWTDAPENARPNTVYTEDPKPVEKRSKKIAHRRQMKIPKKMNLKPILKRLDEQGEILRLVQSDVSSVIVRQESMSNDISQIRNAMKWFNKEMGTMKMMVSKILKAVGSTDSTPHPSVPQSTTRDVPRPSGPSLQECGPPGQSEGISGPSGPIVVDQAEQPSGTSVDAPAGPSGPSIAALFSENLPILDADVSKGTESSGPEIAAGKQSAEVVGPPEHSVVEPPGLVISEAGQQDVAESAVAPEAPESSFLATPAPSSPPSSSTAPPAPPTFKQPLPRTISSPTPFPSQSSLSPTSFPIHPLSSSITKDPPASSSAGASSSSGHSSTFDPRSLLYPPTPPTSITFIPENTQLGSALLTQAEDEFERSTLTSILAVAMMSFSDTTGWESKIPNRDRIGVPFAPTRPGGFK</sequence>
<keyword evidence="1" id="KW-0863">Zinc-finger</keyword>
<dbReference type="PROSITE" id="PS50158">
    <property type="entry name" value="ZF_CCHC"/>
    <property type="match status" value="1"/>
</dbReference>
<dbReference type="EMBL" id="NMUH01005427">
    <property type="protein sequence ID" value="MQM12722.1"/>
    <property type="molecule type" value="Genomic_DNA"/>
</dbReference>
<accession>A0A843WQ07</accession>
<feature type="domain" description="CCHC-type" evidence="3">
    <location>
        <begin position="86"/>
        <end position="101"/>
    </location>
</feature>
<keyword evidence="1" id="KW-0479">Metal-binding</keyword>
<gene>
    <name evidence="4" type="ORF">Taro_045641</name>
</gene>
<feature type="compositionally biased region" description="Low complexity" evidence="2">
    <location>
        <begin position="838"/>
        <end position="852"/>
    </location>
</feature>
<feature type="region of interest" description="Disordered" evidence="2">
    <location>
        <begin position="1"/>
        <end position="42"/>
    </location>
</feature>
<feature type="compositionally biased region" description="Polar residues" evidence="2">
    <location>
        <begin position="635"/>
        <end position="650"/>
    </location>
</feature>